<dbReference type="RefSeq" id="WP_013598228.1">
    <property type="nucleotide sequence ID" value="NC_015144.1"/>
</dbReference>
<gene>
    <name evidence="2" type="ordered locus">Weevi_1129</name>
</gene>
<reference evidence="2 3" key="1">
    <citation type="journal article" date="2011" name="Stand. Genomic Sci.">
        <title>Complete genome sequence of Weeksella virosa type strain (9751).</title>
        <authorList>
            <person name="Lang E."/>
            <person name="Teshima H."/>
            <person name="Lucas S."/>
            <person name="Lapidus A."/>
            <person name="Hammon N."/>
            <person name="Deshpande S."/>
            <person name="Nolan M."/>
            <person name="Cheng J.F."/>
            <person name="Pitluck S."/>
            <person name="Liolios K."/>
            <person name="Pagani I."/>
            <person name="Mikhailova N."/>
            <person name="Ivanova N."/>
            <person name="Mavromatis K."/>
            <person name="Pati A."/>
            <person name="Tapia R."/>
            <person name="Han C."/>
            <person name="Goodwin L."/>
            <person name="Chen A."/>
            <person name="Palaniappan K."/>
            <person name="Land M."/>
            <person name="Hauser L."/>
            <person name="Chang Y.J."/>
            <person name="Jeffries C.D."/>
            <person name="Brambilla E.M."/>
            <person name="Kopitz M."/>
            <person name="Rohde M."/>
            <person name="Goker M."/>
            <person name="Tindall B.J."/>
            <person name="Detter J.C."/>
            <person name="Woyke T."/>
            <person name="Bristow J."/>
            <person name="Eisen J.A."/>
            <person name="Markowitz V."/>
            <person name="Hugenholtz P."/>
            <person name="Klenk H.P."/>
            <person name="Kyrpides N.C."/>
        </authorList>
    </citation>
    <scope>NUCLEOTIDE SEQUENCE [LARGE SCALE GENOMIC DNA]</scope>
    <source>
        <strain evidence="3">ATCC 43766 / DSM 16922 / JCM 21250 / NBRC 16016 / NCTC 11634 / CL345/78</strain>
    </source>
</reference>
<dbReference type="PANTHER" id="PTHR11236:SF50">
    <property type="entry name" value="AMINODEOXYCHORISMATE SYNTHASE COMPONENT 1"/>
    <property type="match status" value="1"/>
</dbReference>
<dbReference type="Pfam" id="PF00425">
    <property type="entry name" value="Chorismate_bind"/>
    <property type="match status" value="1"/>
</dbReference>
<dbReference type="HOGENOM" id="CLU_006493_1_0_10"/>
<organism evidence="2 3">
    <name type="scientific">Weeksella virosa (strain ATCC 43766 / DSM 16922 / JCM 21250 / CCUG 30538 / CDC 9751 / IAM 14551 / NBRC 16016 / NCTC 11634 / CL345/78)</name>
    <dbReference type="NCBI Taxonomy" id="865938"/>
    <lineage>
        <taxon>Bacteria</taxon>
        <taxon>Pseudomonadati</taxon>
        <taxon>Bacteroidota</taxon>
        <taxon>Flavobacteriia</taxon>
        <taxon>Flavobacteriales</taxon>
        <taxon>Weeksellaceae</taxon>
        <taxon>Weeksella</taxon>
    </lineage>
</organism>
<accession>F0P2J9</accession>
<keyword evidence="3" id="KW-1185">Reference proteome</keyword>
<dbReference type="GO" id="GO:0000162">
    <property type="term" value="P:L-tryptophan biosynthetic process"/>
    <property type="evidence" value="ECO:0007669"/>
    <property type="project" value="TreeGrafter"/>
</dbReference>
<evidence type="ECO:0000259" key="1">
    <source>
        <dbReference type="Pfam" id="PF00425"/>
    </source>
</evidence>
<dbReference type="AlphaFoldDB" id="F0P2J9"/>
<keyword evidence="2" id="KW-0032">Aminotransferase</keyword>
<dbReference type="EC" id="2.6.1.85" evidence="2"/>
<sequence>MNQQEFIKTMNTFGKQGVPFFFMINFLKTEAEIYPLSELPETIRYQLNTQKKSSTQTIELEKKPISFAEYQKKFNLVHEAILRGDSYLLNLTQPTAIKTKTSLPFIFENSHAKFKLLTENFVCFSPERFIKIQDNKIFSYPMKGTIDATIPDAEKRILSDEKEAAEHATIVDLIRNDLSQIAENVTVSRYRYIDTIQTPQKTLLQVSSEIVGDLPDDYTARLGTIFDALLPAGSICGAPKPKTLELILRAEEYDRNYYTGVFGIFDGKNLDSAVMIRFIENINGDLYYKSGGGITSKSNAESEYRELLQKIYVPIC</sequence>
<dbReference type="InterPro" id="IPR015890">
    <property type="entry name" value="Chorismate_C"/>
</dbReference>
<feature type="domain" description="Chorismate-utilising enzyme C-terminal" evidence="1">
    <location>
        <begin position="67"/>
        <end position="310"/>
    </location>
</feature>
<dbReference type="NCBIfam" id="NF005486">
    <property type="entry name" value="PRK07093.1"/>
    <property type="match status" value="1"/>
</dbReference>
<dbReference type="SUPFAM" id="SSF56322">
    <property type="entry name" value="ADC synthase"/>
    <property type="match status" value="1"/>
</dbReference>
<dbReference type="PRINTS" id="PR00095">
    <property type="entry name" value="ANTSNTHASEI"/>
</dbReference>
<protein>
    <submittedName>
        <fullName evidence="2">Aminodeoxychorismate synthase</fullName>
        <ecNumber evidence="2">2.6.1.85</ecNumber>
    </submittedName>
</protein>
<dbReference type="eggNOG" id="COG0147">
    <property type="taxonomic scope" value="Bacteria"/>
</dbReference>
<dbReference type="STRING" id="865938.Weevi_1129"/>
<dbReference type="InterPro" id="IPR005801">
    <property type="entry name" value="ADC_synthase"/>
</dbReference>
<dbReference type="PANTHER" id="PTHR11236">
    <property type="entry name" value="AMINOBENZOATE/ANTHRANILATE SYNTHASE"/>
    <property type="match status" value="1"/>
</dbReference>
<dbReference type="Gene3D" id="3.60.120.10">
    <property type="entry name" value="Anthranilate synthase"/>
    <property type="match status" value="1"/>
</dbReference>
<reference evidence="3" key="2">
    <citation type="journal article" date="2011" name="Stand. Genomic Sci.">
        <title>Complete genome sequence of Weeksella virosa type strain (9751T).</title>
        <authorList>
            <person name="Lang E."/>
            <person name="Teshima H."/>
            <person name="Lucas S."/>
            <person name="Lapidus A."/>
            <person name="Hammon N."/>
            <person name="Deshpande S."/>
            <person name="Nolan M."/>
            <person name="Cheng J."/>
            <person name="Pitluck S."/>
            <person name="Liolios K."/>
            <person name="Pagani I."/>
            <person name="Mikhailova N."/>
            <person name="Ivanova N."/>
            <person name="Mavromatis K."/>
            <person name="Pati A."/>
            <person name="Tapia R."/>
            <person name="Han C."/>
            <person name="Goodwin L."/>
            <person name="Chen A."/>
            <person name="Palaniappan K."/>
            <person name="Land M."/>
            <person name="Hauser L."/>
            <person name="Chang Y."/>
            <person name="Jeffries C."/>
            <person name="Brambilla E."/>
            <person name="Kopitz M."/>
            <person name="Rohde M."/>
            <person name="Goker M."/>
            <person name="Tindall B."/>
            <person name="Detter J."/>
            <person name="Woyke T."/>
            <person name="Bristow J."/>
            <person name="Eisen J."/>
            <person name="Markowitz V."/>
            <person name="Hugenholtz P."/>
            <person name="Klenk H."/>
            <person name="Kyrpides N."/>
        </authorList>
    </citation>
    <scope>NUCLEOTIDE SEQUENCE [LARGE SCALE GENOMIC DNA]</scope>
    <source>
        <strain evidence="3">ATCC 43766 / DSM 16922 / JCM 21250 / NBRC 16016 / NCTC 11634 / CL345/78</strain>
    </source>
</reference>
<name>F0P2J9_WEEVC</name>
<evidence type="ECO:0000313" key="3">
    <source>
        <dbReference type="Proteomes" id="UP000008641"/>
    </source>
</evidence>
<dbReference type="InterPro" id="IPR019999">
    <property type="entry name" value="Anth_synth_I-like"/>
</dbReference>
<dbReference type="OrthoDB" id="9803598at2"/>
<evidence type="ECO:0000313" key="2">
    <source>
        <dbReference type="EMBL" id="ADX67838.1"/>
    </source>
</evidence>
<keyword evidence="2" id="KW-0808">Transferase</keyword>
<proteinExistence type="predicted"/>
<dbReference type="Proteomes" id="UP000008641">
    <property type="component" value="Chromosome"/>
</dbReference>
<dbReference type="EMBL" id="CP002455">
    <property type="protein sequence ID" value="ADX67838.1"/>
    <property type="molecule type" value="Genomic_DNA"/>
</dbReference>
<dbReference type="GO" id="GO:0046820">
    <property type="term" value="F:4-amino-4-deoxychorismate synthase activity"/>
    <property type="evidence" value="ECO:0007669"/>
    <property type="project" value="UniProtKB-EC"/>
</dbReference>
<dbReference type="KEGG" id="wvi:Weevi_1129"/>